<dbReference type="Proteomes" id="UP000076874">
    <property type="component" value="Unassembled WGS sequence"/>
</dbReference>
<evidence type="ECO:0000313" key="4">
    <source>
        <dbReference type="Proteomes" id="UP000076874"/>
    </source>
</evidence>
<feature type="domain" description="RTG2 C-terminal" evidence="2">
    <location>
        <begin position="328"/>
        <end position="447"/>
    </location>
</feature>
<dbReference type="PANTHER" id="PTHR30005">
    <property type="entry name" value="EXOPOLYPHOSPHATASE"/>
    <property type="match status" value="1"/>
</dbReference>
<dbReference type="GO" id="GO:0006357">
    <property type="term" value="P:regulation of transcription by RNA polymerase II"/>
    <property type="evidence" value="ECO:0007669"/>
    <property type="project" value="TreeGrafter"/>
</dbReference>
<dbReference type="AlphaFoldDB" id="A0A167WVA3"/>
<accession>A0A167WVA3</accession>
<dbReference type="InterPro" id="IPR003695">
    <property type="entry name" value="Ppx_GppA_N"/>
</dbReference>
<sequence>MPPAVDVLTLANYAEKLPKWTDNDENQLHALVDMGSNGIRFSISDLSPPHARLVPCVYRERAAISLFDALESVGEQQQQQQQVREPVFEIPRAVIAQVADALARFYRTARDFGVHPDRFSVLATEALRNAANAGALIDAVAVAAPGVTVHLLAPEVETLFGAAGAGLGGCVAPPALMVDLGGGSVQLSPRLGYDVRSLEEAARAGRSLPYGAARLTRLAAAATTAAAAAAATEAAAFDVAATAEAKAVADARVMEAPYPLPRLGGYSVAGAVFADTARMRRIHHDEAGRKIYGLSKRRRAQFAAIAAVVDALVRALARSGGRTIRTATLWVRWGGSVAPADAVLLATLRALLDSARGPVGRVDPAFPFWAEYLGGVAAVVALFFPAGPGSIHEPRESIRFTADIRRTTSGTAVVHLHVDVVRSRTTGLDVGKAVAECFKPVGKRHSHFKVKVHTTECDSIL</sequence>
<evidence type="ECO:0000313" key="3">
    <source>
        <dbReference type="EMBL" id="OAA64223.1"/>
    </source>
</evidence>
<dbReference type="SUPFAM" id="SSF53067">
    <property type="entry name" value="Actin-like ATPase domain"/>
    <property type="match status" value="2"/>
</dbReference>
<dbReference type="OrthoDB" id="2014654at2759"/>
<dbReference type="PANTHER" id="PTHR30005:SF0">
    <property type="entry name" value="RETROGRADE REGULATION PROTEIN 2"/>
    <property type="match status" value="1"/>
</dbReference>
<evidence type="ECO:0000259" key="2">
    <source>
        <dbReference type="Pfam" id="PF23566"/>
    </source>
</evidence>
<organism evidence="3 4">
    <name type="scientific">Niveomyces insectorum RCEF 264</name>
    <dbReference type="NCBI Taxonomy" id="1081102"/>
    <lineage>
        <taxon>Eukaryota</taxon>
        <taxon>Fungi</taxon>
        <taxon>Dikarya</taxon>
        <taxon>Ascomycota</taxon>
        <taxon>Pezizomycotina</taxon>
        <taxon>Sordariomycetes</taxon>
        <taxon>Hypocreomycetidae</taxon>
        <taxon>Hypocreales</taxon>
        <taxon>Cordycipitaceae</taxon>
        <taxon>Niveomyces</taxon>
    </lineage>
</organism>
<reference evidence="3 4" key="1">
    <citation type="journal article" date="2016" name="Genome Biol. Evol.">
        <title>Divergent and convergent evolution of fungal pathogenicity.</title>
        <authorList>
            <person name="Shang Y."/>
            <person name="Xiao G."/>
            <person name="Zheng P."/>
            <person name="Cen K."/>
            <person name="Zhan S."/>
            <person name="Wang C."/>
        </authorList>
    </citation>
    <scope>NUCLEOTIDE SEQUENCE [LARGE SCALE GENOMIC DNA]</scope>
    <source>
        <strain evidence="3 4">RCEF 264</strain>
    </source>
</reference>
<dbReference type="FunFam" id="3.30.420.40:FF:000191">
    <property type="entry name" value="Retrograde regulation protein 2"/>
    <property type="match status" value="1"/>
</dbReference>
<dbReference type="InterPro" id="IPR043129">
    <property type="entry name" value="ATPase_NBD"/>
</dbReference>
<dbReference type="Pfam" id="PF23566">
    <property type="entry name" value="RTG2_C"/>
    <property type="match status" value="1"/>
</dbReference>
<proteinExistence type="predicted"/>
<dbReference type="Pfam" id="PF02541">
    <property type="entry name" value="Ppx-GppA"/>
    <property type="match status" value="1"/>
</dbReference>
<dbReference type="Gene3D" id="3.30.420.150">
    <property type="entry name" value="Exopolyphosphatase. Domain 2"/>
    <property type="match status" value="1"/>
</dbReference>
<feature type="domain" description="Ppx/GppA phosphatase N-terminal" evidence="1">
    <location>
        <begin position="54"/>
        <end position="321"/>
    </location>
</feature>
<dbReference type="Gene3D" id="3.30.420.40">
    <property type="match status" value="1"/>
</dbReference>
<dbReference type="InterPro" id="IPR057512">
    <property type="entry name" value="RTG2_C"/>
</dbReference>
<dbReference type="InterPro" id="IPR050273">
    <property type="entry name" value="GppA/Ppx_hydrolase"/>
</dbReference>
<keyword evidence="4" id="KW-1185">Reference proteome</keyword>
<evidence type="ECO:0000259" key="1">
    <source>
        <dbReference type="Pfam" id="PF02541"/>
    </source>
</evidence>
<protein>
    <submittedName>
        <fullName evidence="3">Retrograde regulation protein 2</fullName>
    </submittedName>
</protein>
<comment type="caution">
    <text evidence="3">The sequence shown here is derived from an EMBL/GenBank/DDBJ whole genome shotgun (WGS) entry which is preliminary data.</text>
</comment>
<dbReference type="EMBL" id="AZHD01000004">
    <property type="protein sequence ID" value="OAA64223.1"/>
    <property type="molecule type" value="Genomic_DNA"/>
</dbReference>
<name>A0A167WVA3_9HYPO</name>
<gene>
    <name evidence="3" type="ORF">SPI_02870</name>
</gene>